<dbReference type="EMBL" id="JAXIOK010000018">
    <property type="protein sequence ID" value="KAK4750139.1"/>
    <property type="molecule type" value="Genomic_DNA"/>
</dbReference>
<keyword evidence="1" id="KW-1133">Transmembrane helix</keyword>
<dbReference type="AlphaFoldDB" id="A0AAN7PKE5"/>
<accession>A0AAN7PKE5</accession>
<keyword evidence="1" id="KW-0472">Membrane</keyword>
<evidence type="ECO:0000313" key="3">
    <source>
        <dbReference type="Proteomes" id="UP001345219"/>
    </source>
</evidence>
<keyword evidence="1" id="KW-0812">Transmembrane</keyword>
<comment type="caution">
    <text evidence="2">The sequence shown here is derived from an EMBL/GenBank/DDBJ whole genome shotgun (WGS) entry which is preliminary data.</text>
</comment>
<gene>
    <name evidence="2" type="ORF">SAY87_027588</name>
</gene>
<reference evidence="2 3" key="1">
    <citation type="journal article" date="2023" name="Hortic Res">
        <title>Pangenome of water caltrop reveals structural variations and asymmetric subgenome divergence after allopolyploidization.</title>
        <authorList>
            <person name="Zhang X."/>
            <person name="Chen Y."/>
            <person name="Wang L."/>
            <person name="Yuan Y."/>
            <person name="Fang M."/>
            <person name="Shi L."/>
            <person name="Lu R."/>
            <person name="Comes H.P."/>
            <person name="Ma Y."/>
            <person name="Chen Y."/>
            <person name="Huang G."/>
            <person name="Zhou Y."/>
            <person name="Zheng Z."/>
            <person name="Qiu Y."/>
        </authorList>
    </citation>
    <scope>NUCLEOTIDE SEQUENCE [LARGE SCALE GENOMIC DNA]</scope>
    <source>
        <tissue evidence="2">Roots</tissue>
    </source>
</reference>
<evidence type="ECO:0000313" key="2">
    <source>
        <dbReference type="EMBL" id="KAK4750139.1"/>
    </source>
</evidence>
<proteinExistence type="predicted"/>
<feature type="transmembrane region" description="Helical" evidence="1">
    <location>
        <begin position="37"/>
        <end position="59"/>
    </location>
</feature>
<dbReference type="Proteomes" id="UP001345219">
    <property type="component" value="Chromosome 21"/>
</dbReference>
<keyword evidence="3" id="KW-1185">Reference proteome</keyword>
<protein>
    <submittedName>
        <fullName evidence="2">Uncharacterized protein</fullName>
    </submittedName>
</protein>
<evidence type="ECO:0000256" key="1">
    <source>
        <dbReference type="SAM" id="Phobius"/>
    </source>
</evidence>
<sequence>MDGSSIMESIEPKKAMAPDKLADLRSIGPKRSKCSSMIFRCFYVSLGAFFLLLSLSYFLDRLIFFGFAQRAFGLAKVFVFAGNQAMITYELDVRTSIESARKGFYVLQH</sequence>
<name>A0AAN7PKE5_9MYRT</name>
<organism evidence="2 3">
    <name type="scientific">Trapa incisa</name>
    <dbReference type="NCBI Taxonomy" id="236973"/>
    <lineage>
        <taxon>Eukaryota</taxon>
        <taxon>Viridiplantae</taxon>
        <taxon>Streptophyta</taxon>
        <taxon>Embryophyta</taxon>
        <taxon>Tracheophyta</taxon>
        <taxon>Spermatophyta</taxon>
        <taxon>Magnoliopsida</taxon>
        <taxon>eudicotyledons</taxon>
        <taxon>Gunneridae</taxon>
        <taxon>Pentapetalae</taxon>
        <taxon>rosids</taxon>
        <taxon>malvids</taxon>
        <taxon>Myrtales</taxon>
        <taxon>Lythraceae</taxon>
        <taxon>Trapa</taxon>
    </lineage>
</organism>